<dbReference type="AlphaFoldDB" id="A0A1I0U2X1"/>
<evidence type="ECO:0000313" key="1">
    <source>
        <dbReference type="EMBL" id="SFA58461.1"/>
    </source>
</evidence>
<reference evidence="1 2" key="1">
    <citation type="submission" date="2016-10" db="EMBL/GenBank/DDBJ databases">
        <authorList>
            <person name="de Groot N.N."/>
        </authorList>
    </citation>
    <scope>NUCLEOTIDE SEQUENCE [LARGE SCALE GENOMIC DNA]</scope>
    <source>
        <strain evidence="1 2">DSM 44908</strain>
    </source>
</reference>
<gene>
    <name evidence="1" type="ORF">SAMN05444374_112123</name>
</gene>
<accession>A0A1I0U2X1</accession>
<dbReference type="Proteomes" id="UP000182054">
    <property type="component" value="Unassembled WGS sequence"/>
</dbReference>
<dbReference type="GeneID" id="85486868"/>
<organism evidence="1 2">
    <name type="scientific">Rhodococcoides kroppenstedtii</name>
    <dbReference type="NCBI Taxonomy" id="293050"/>
    <lineage>
        <taxon>Bacteria</taxon>
        <taxon>Bacillati</taxon>
        <taxon>Actinomycetota</taxon>
        <taxon>Actinomycetes</taxon>
        <taxon>Mycobacteriales</taxon>
        <taxon>Nocardiaceae</taxon>
        <taxon>Rhodococcoides</taxon>
    </lineage>
</organism>
<dbReference type="RefSeq" id="WP_082894889.1">
    <property type="nucleotide sequence ID" value="NZ_FOJN01000012.1"/>
</dbReference>
<name>A0A1I0U2X1_9NOCA</name>
<dbReference type="SUPFAM" id="SSF52980">
    <property type="entry name" value="Restriction endonuclease-like"/>
    <property type="match status" value="1"/>
</dbReference>
<evidence type="ECO:0000313" key="2">
    <source>
        <dbReference type="Proteomes" id="UP000182054"/>
    </source>
</evidence>
<sequence length="301" mass="32535">MDITGRTFLTRAQLAAAGVGDQEIRTARRRGGLVCVGRGVYSDAAAYADTSERGRHLLAVRGVVAARTNPVVSHVSAAVLHDLRMWNPDLSRVHLSVDAARGGRRTARVHTHTNRLNGCLTRVRGLTATTVAKTAVDLARQLPFEAGVCVVDSALAVTSRADVDAALDGCAGMTGCSSARRTVAFADGSSESIGESRTRVYLQRFGFPAFELQVTLRHGSFVCRPDFLLDGVIVEFDGRVKYTSEQVLFEEKKRHDELMSLGWVVARLTWADLASDAGAVKVRRAMAMAKGRPPPLTHRVP</sequence>
<dbReference type="OrthoDB" id="5517693at2"/>
<protein>
    <submittedName>
        <fullName evidence="1">Transcriptional regulator, AbiEi antitoxin, Type IV TA system</fullName>
    </submittedName>
</protein>
<dbReference type="InterPro" id="IPR011335">
    <property type="entry name" value="Restrct_endonuc-II-like"/>
</dbReference>
<proteinExistence type="predicted"/>
<dbReference type="EMBL" id="FOJN01000012">
    <property type="protein sequence ID" value="SFA58461.1"/>
    <property type="molecule type" value="Genomic_DNA"/>
</dbReference>